<evidence type="ECO:0000313" key="1">
    <source>
        <dbReference type="EMBL" id="MPC41335.1"/>
    </source>
</evidence>
<sequence length="102" mass="10982">MKKKLREVSKHFGSSPGVESDLGTFLVPFPEGDSEAGFEPVSSQGGKQAALAEYGETWQIGFAPEKTQVMVISLSPAASQADSGQLRFGVQTFPLQEHIKEL</sequence>
<reference evidence="1 2" key="1">
    <citation type="submission" date="2019-05" db="EMBL/GenBank/DDBJ databases">
        <title>Another draft genome of Portunus trituberculatus and its Hox gene families provides insights of decapod evolution.</title>
        <authorList>
            <person name="Jeong J.-H."/>
            <person name="Song I."/>
            <person name="Kim S."/>
            <person name="Choi T."/>
            <person name="Kim D."/>
            <person name="Ryu S."/>
            <person name="Kim W."/>
        </authorList>
    </citation>
    <scope>NUCLEOTIDE SEQUENCE [LARGE SCALE GENOMIC DNA]</scope>
    <source>
        <tissue evidence="1">Muscle</tissue>
    </source>
</reference>
<accession>A0A5B7F6U7</accession>
<gene>
    <name evidence="1" type="ORF">E2C01_034923</name>
</gene>
<dbReference type="AlphaFoldDB" id="A0A5B7F6U7"/>
<evidence type="ECO:0000313" key="2">
    <source>
        <dbReference type="Proteomes" id="UP000324222"/>
    </source>
</evidence>
<organism evidence="1 2">
    <name type="scientific">Portunus trituberculatus</name>
    <name type="common">Swimming crab</name>
    <name type="synonym">Neptunus trituberculatus</name>
    <dbReference type="NCBI Taxonomy" id="210409"/>
    <lineage>
        <taxon>Eukaryota</taxon>
        <taxon>Metazoa</taxon>
        <taxon>Ecdysozoa</taxon>
        <taxon>Arthropoda</taxon>
        <taxon>Crustacea</taxon>
        <taxon>Multicrustacea</taxon>
        <taxon>Malacostraca</taxon>
        <taxon>Eumalacostraca</taxon>
        <taxon>Eucarida</taxon>
        <taxon>Decapoda</taxon>
        <taxon>Pleocyemata</taxon>
        <taxon>Brachyura</taxon>
        <taxon>Eubrachyura</taxon>
        <taxon>Portunoidea</taxon>
        <taxon>Portunidae</taxon>
        <taxon>Portuninae</taxon>
        <taxon>Portunus</taxon>
    </lineage>
</organism>
<proteinExistence type="predicted"/>
<keyword evidence="2" id="KW-1185">Reference proteome</keyword>
<protein>
    <submittedName>
        <fullName evidence="1">Uncharacterized protein</fullName>
    </submittedName>
</protein>
<name>A0A5B7F6U7_PORTR</name>
<dbReference type="EMBL" id="VSRR010005015">
    <property type="protein sequence ID" value="MPC41335.1"/>
    <property type="molecule type" value="Genomic_DNA"/>
</dbReference>
<comment type="caution">
    <text evidence="1">The sequence shown here is derived from an EMBL/GenBank/DDBJ whole genome shotgun (WGS) entry which is preliminary data.</text>
</comment>
<dbReference type="Proteomes" id="UP000324222">
    <property type="component" value="Unassembled WGS sequence"/>
</dbReference>